<keyword evidence="3" id="KW-1185">Reference proteome</keyword>
<keyword evidence="1" id="KW-0472">Membrane</keyword>
<dbReference type="EMBL" id="VNIB01000003">
    <property type="protein sequence ID" value="TYO99365.1"/>
    <property type="molecule type" value="Genomic_DNA"/>
</dbReference>
<feature type="transmembrane region" description="Helical" evidence="1">
    <location>
        <begin position="51"/>
        <end position="72"/>
    </location>
</feature>
<dbReference type="AlphaFoldDB" id="A0A5D3WK68"/>
<sequence length="94" mass="9964">MKAQDTMSALDKCVGCGSPRRQDQNFCQRCQRSLGIGTDDRPRQTDTTSSAPGRLLLVGLLAGVLAIAAFAIQHGNHFPPSFASQHSTGSCISC</sequence>
<name>A0A5D3WK68_9BACT</name>
<accession>A0A5D3WK68</accession>
<organism evidence="2 3">
    <name type="scientific">Geothermobacter ehrlichii</name>
    <dbReference type="NCBI Taxonomy" id="213224"/>
    <lineage>
        <taxon>Bacteria</taxon>
        <taxon>Pseudomonadati</taxon>
        <taxon>Thermodesulfobacteriota</taxon>
        <taxon>Desulfuromonadia</taxon>
        <taxon>Desulfuromonadales</taxon>
        <taxon>Geothermobacteraceae</taxon>
        <taxon>Geothermobacter</taxon>
    </lineage>
</organism>
<gene>
    <name evidence="2" type="ORF">EDC39_103211</name>
</gene>
<dbReference type="RefSeq" id="WP_148895285.1">
    <property type="nucleotide sequence ID" value="NZ_VNIB01000003.1"/>
</dbReference>
<reference evidence="2 3" key="1">
    <citation type="submission" date="2019-07" db="EMBL/GenBank/DDBJ databases">
        <title>Genomic Encyclopedia of Type Strains, Phase IV (KMG-IV): sequencing the most valuable type-strain genomes for metagenomic binning, comparative biology and taxonomic classification.</title>
        <authorList>
            <person name="Goeker M."/>
        </authorList>
    </citation>
    <scope>NUCLEOTIDE SEQUENCE [LARGE SCALE GENOMIC DNA]</scope>
    <source>
        <strain evidence="2 3">SS015</strain>
    </source>
</reference>
<evidence type="ECO:0000313" key="3">
    <source>
        <dbReference type="Proteomes" id="UP000324159"/>
    </source>
</evidence>
<comment type="caution">
    <text evidence="2">The sequence shown here is derived from an EMBL/GenBank/DDBJ whole genome shotgun (WGS) entry which is preliminary data.</text>
</comment>
<evidence type="ECO:0000313" key="2">
    <source>
        <dbReference type="EMBL" id="TYO99365.1"/>
    </source>
</evidence>
<keyword evidence="1" id="KW-0812">Transmembrane</keyword>
<proteinExistence type="predicted"/>
<dbReference type="Proteomes" id="UP000324159">
    <property type="component" value="Unassembled WGS sequence"/>
</dbReference>
<evidence type="ECO:0000256" key="1">
    <source>
        <dbReference type="SAM" id="Phobius"/>
    </source>
</evidence>
<protein>
    <submittedName>
        <fullName evidence="2">Uncharacterized protein</fullName>
    </submittedName>
</protein>
<keyword evidence="1" id="KW-1133">Transmembrane helix</keyword>